<dbReference type="FunFam" id="3.30.565.10:FF:000013">
    <property type="entry name" value="Two-component sensor histidine kinase"/>
    <property type="match status" value="1"/>
</dbReference>
<dbReference type="NCBIfam" id="NF040691">
    <property type="entry name" value="MtrAB_MtrB"/>
    <property type="match status" value="1"/>
</dbReference>
<evidence type="ECO:0000256" key="3">
    <source>
        <dbReference type="ARBA" id="ARBA00012438"/>
    </source>
</evidence>
<evidence type="ECO:0000313" key="19">
    <source>
        <dbReference type="EMBL" id="MDR6891427.1"/>
    </source>
</evidence>
<evidence type="ECO:0000259" key="18">
    <source>
        <dbReference type="PROSITE" id="PS50885"/>
    </source>
</evidence>
<dbReference type="CDD" id="cd00075">
    <property type="entry name" value="HATPase"/>
    <property type="match status" value="1"/>
</dbReference>
<dbReference type="EMBL" id="JAVDUI010000001">
    <property type="protein sequence ID" value="MDR6891427.1"/>
    <property type="molecule type" value="Genomic_DNA"/>
</dbReference>
<evidence type="ECO:0000256" key="10">
    <source>
        <dbReference type="ARBA" id="ARBA00022840"/>
    </source>
</evidence>
<proteinExistence type="predicted"/>
<protein>
    <recommendedName>
        <fullName evidence="14">Sensor histidine kinase MtrB</fullName>
        <ecNumber evidence="3">2.7.13.3</ecNumber>
    </recommendedName>
</protein>
<dbReference type="RefSeq" id="WP_309849209.1">
    <property type="nucleotide sequence ID" value="NZ_BAAAIU010000024.1"/>
</dbReference>
<evidence type="ECO:0000256" key="9">
    <source>
        <dbReference type="ARBA" id="ARBA00022777"/>
    </source>
</evidence>
<evidence type="ECO:0000256" key="1">
    <source>
        <dbReference type="ARBA" id="ARBA00000085"/>
    </source>
</evidence>
<comment type="subcellular location">
    <subcellularLocation>
        <location evidence="2">Cell membrane</location>
        <topology evidence="2">Multi-pass membrane protein</topology>
    </subcellularLocation>
</comment>
<dbReference type="InterPro" id="IPR003660">
    <property type="entry name" value="HAMP_dom"/>
</dbReference>
<dbReference type="SUPFAM" id="SSF158472">
    <property type="entry name" value="HAMP domain-like"/>
    <property type="match status" value="1"/>
</dbReference>
<feature type="domain" description="HAMP" evidence="18">
    <location>
        <begin position="219"/>
        <end position="271"/>
    </location>
</feature>
<keyword evidence="8" id="KW-0547">Nucleotide-binding</keyword>
<dbReference type="CDD" id="cd06225">
    <property type="entry name" value="HAMP"/>
    <property type="match status" value="1"/>
</dbReference>
<keyword evidence="6 19" id="KW-0808">Transferase</keyword>
<dbReference type="SMART" id="SM00387">
    <property type="entry name" value="HATPase_c"/>
    <property type="match status" value="1"/>
</dbReference>
<dbReference type="SMART" id="SM00388">
    <property type="entry name" value="HisKA"/>
    <property type="match status" value="1"/>
</dbReference>
<dbReference type="Gene3D" id="3.30.565.10">
    <property type="entry name" value="Histidine kinase-like ATPase, C-terminal domain"/>
    <property type="match status" value="1"/>
</dbReference>
<dbReference type="PRINTS" id="PR00344">
    <property type="entry name" value="BCTRLSENSOR"/>
</dbReference>
<dbReference type="Pfam" id="PF00672">
    <property type="entry name" value="HAMP"/>
    <property type="match status" value="1"/>
</dbReference>
<keyword evidence="7 16" id="KW-0812">Transmembrane</keyword>
<dbReference type="PROSITE" id="PS50885">
    <property type="entry name" value="HAMP"/>
    <property type="match status" value="1"/>
</dbReference>
<evidence type="ECO:0000256" key="6">
    <source>
        <dbReference type="ARBA" id="ARBA00022679"/>
    </source>
</evidence>
<gene>
    <name evidence="19" type="ORF">J2S35_000367</name>
</gene>
<evidence type="ECO:0000256" key="7">
    <source>
        <dbReference type="ARBA" id="ARBA00022692"/>
    </source>
</evidence>
<comment type="caution">
    <text evidence="19">The sequence shown here is derived from an EMBL/GenBank/DDBJ whole genome shotgun (WGS) entry which is preliminary data.</text>
</comment>
<dbReference type="PANTHER" id="PTHR45528:SF1">
    <property type="entry name" value="SENSOR HISTIDINE KINASE CPXA"/>
    <property type="match status" value="1"/>
</dbReference>
<keyword evidence="12" id="KW-0902">Two-component regulatory system</keyword>
<dbReference type="InterPro" id="IPR047669">
    <property type="entry name" value="MtrAB_MtrB"/>
</dbReference>
<organism evidence="19 20">
    <name type="scientific">Falsarthrobacter nasiphocae</name>
    <dbReference type="NCBI Taxonomy" id="189863"/>
    <lineage>
        <taxon>Bacteria</taxon>
        <taxon>Bacillati</taxon>
        <taxon>Actinomycetota</taxon>
        <taxon>Actinomycetes</taxon>
        <taxon>Micrococcales</taxon>
        <taxon>Micrococcaceae</taxon>
        <taxon>Falsarthrobacter</taxon>
    </lineage>
</organism>
<keyword evidence="4" id="KW-1003">Cell membrane</keyword>
<comment type="catalytic activity">
    <reaction evidence="1">
        <text>ATP + protein L-histidine = ADP + protein N-phospho-L-histidine.</text>
        <dbReference type="EC" id="2.7.13.3"/>
    </reaction>
</comment>
<dbReference type="InterPro" id="IPR004358">
    <property type="entry name" value="Sig_transdc_His_kin-like_C"/>
</dbReference>
<dbReference type="Gene3D" id="1.10.287.130">
    <property type="match status" value="1"/>
</dbReference>
<dbReference type="InterPro" id="IPR003594">
    <property type="entry name" value="HATPase_dom"/>
</dbReference>
<dbReference type="Pfam" id="PF02518">
    <property type="entry name" value="HATPase_c"/>
    <property type="match status" value="1"/>
</dbReference>
<dbReference type="CDD" id="cd00082">
    <property type="entry name" value="HisKA"/>
    <property type="match status" value="1"/>
</dbReference>
<dbReference type="InterPro" id="IPR050398">
    <property type="entry name" value="HssS/ArlS-like"/>
</dbReference>
<feature type="transmembrane region" description="Helical" evidence="16">
    <location>
        <begin position="198"/>
        <end position="217"/>
    </location>
</feature>
<dbReference type="EC" id="2.7.13.3" evidence="3"/>
<dbReference type="SUPFAM" id="SSF47384">
    <property type="entry name" value="Homodimeric domain of signal transducing histidine kinase"/>
    <property type="match status" value="1"/>
</dbReference>
<evidence type="ECO:0000256" key="5">
    <source>
        <dbReference type="ARBA" id="ARBA00022553"/>
    </source>
</evidence>
<dbReference type="SMART" id="SM00304">
    <property type="entry name" value="HAMP"/>
    <property type="match status" value="1"/>
</dbReference>
<dbReference type="SUPFAM" id="SSF55874">
    <property type="entry name" value="ATPase domain of HSP90 chaperone/DNA topoisomerase II/histidine kinase"/>
    <property type="match status" value="1"/>
</dbReference>
<dbReference type="AlphaFoldDB" id="A0AAE4C5T9"/>
<feature type="transmembrane region" description="Helical" evidence="16">
    <location>
        <begin position="24"/>
        <end position="45"/>
    </location>
</feature>
<dbReference type="GO" id="GO:0000155">
    <property type="term" value="F:phosphorelay sensor kinase activity"/>
    <property type="evidence" value="ECO:0007669"/>
    <property type="project" value="InterPro"/>
</dbReference>
<evidence type="ECO:0000256" key="16">
    <source>
        <dbReference type="SAM" id="Phobius"/>
    </source>
</evidence>
<evidence type="ECO:0000256" key="14">
    <source>
        <dbReference type="ARBA" id="ARBA00035305"/>
    </source>
</evidence>
<evidence type="ECO:0000256" key="8">
    <source>
        <dbReference type="ARBA" id="ARBA00022741"/>
    </source>
</evidence>
<dbReference type="GO" id="GO:0005886">
    <property type="term" value="C:plasma membrane"/>
    <property type="evidence" value="ECO:0007669"/>
    <property type="project" value="UniProtKB-SubCell"/>
</dbReference>
<feature type="region of interest" description="Disordered" evidence="15">
    <location>
        <begin position="80"/>
        <end position="101"/>
    </location>
</feature>
<feature type="domain" description="Histidine kinase" evidence="17">
    <location>
        <begin position="286"/>
        <end position="503"/>
    </location>
</feature>
<evidence type="ECO:0000256" key="13">
    <source>
        <dbReference type="ARBA" id="ARBA00023136"/>
    </source>
</evidence>
<feature type="region of interest" description="Disordered" evidence="15">
    <location>
        <begin position="507"/>
        <end position="539"/>
    </location>
</feature>
<evidence type="ECO:0000256" key="12">
    <source>
        <dbReference type="ARBA" id="ARBA00023012"/>
    </source>
</evidence>
<evidence type="ECO:0000256" key="2">
    <source>
        <dbReference type="ARBA" id="ARBA00004651"/>
    </source>
</evidence>
<dbReference type="Pfam" id="PF00512">
    <property type="entry name" value="HisKA"/>
    <property type="match status" value="1"/>
</dbReference>
<dbReference type="InterPro" id="IPR036097">
    <property type="entry name" value="HisK_dim/P_sf"/>
</dbReference>
<keyword evidence="13 16" id="KW-0472">Membrane</keyword>
<evidence type="ECO:0000256" key="11">
    <source>
        <dbReference type="ARBA" id="ARBA00022989"/>
    </source>
</evidence>
<keyword evidence="11 16" id="KW-1133">Transmembrane helix</keyword>
<keyword evidence="10" id="KW-0067">ATP-binding</keyword>
<dbReference type="InterPro" id="IPR003661">
    <property type="entry name" value="HisK_dim/P_dom"/>
</dbReference>
<dbReference type="InterPro" id="IPR005467">
    <property type="entry name" value="His_kinase_dom"/>
</dbReference>
<evidence type="ECO:0000313" key="20">
    <source>
        <dbReference type="Proteomes" id="UP001247307"/>
    </source>
</evidence>
<dbReference type="Proteomes" id="UP001247307">
    <property type="component" value="Unassembled WGS sequence"/>
</dbReference>
<evidence type="ECO:0000256" key="15">
    <source>
        <dbReference type="SAM" id="MobiDB-lite"/>
    </source>
</evidence>
<dbReference type="FunFam" id="1.10.287.130:FF:000010">
    <property type="entry name" value="Two-component sensor histidine kinase"/>
    <property type="match status" value="1"/>
</dbReference>
<dbReference type="InterPro" id="IPR036890">
    <property type="entry name" value="HATPase_C_sf"/>
</dbReference>
<reference evidence="19" key="1">
    <citation type="submission" date="2023-07" db="EMBL/GenBank/DDBJ databases">
        <title>Sequencing the genomes of 1000 actinobacteria strains.</title>
        <authorList>
            <person name="Klenk H.-P."/>
        </authorList>
    </citation>
    <scope>NUCLEOTIDE SEQUENCE</scope>
    <source>
        <strain evidence="19">DSM 13988</strain>
    </source>
</reference>
<evidence type="ECO:0000259" key="17">
    <source>
        <dbReference type="PROSITE" id="PS50109"/>
    </source>
</evidence>
<dbReference type="PANTHER" id="PTHR45528">
    <property type="entry name" value="SENSOR HISTIDINE KINASE CPXA"/>
    <property type="match status" value="1"/>
</dbReference>
<evidence type="ECO:0000256" key="4">
    <source>
        <dbReference type="ARBA" id="ARBA00022475"/>
    </source>
</evidence>
<dbReference type="GO" id="GO:0005524">
    <property type="term" value="F:ATP binding"/>
    <property type="evidence" value="ECO:0007669"/>
    <property type="project" value="UniProtKB-KW"/>
</dbReference>
<dbReference type="PROSITE" id="PS50109">
    <property type="entry name" value="HIS_KIN"/>
    <property type="match status" value="1"/>
</dbReference>
<keyword evidence="5" id="KW-0597">Phosphoprotein</keyword>
<keyword evidence="20" id="KW-1185">Reference proteome</keyword>
<sequence length="539" mass="58471">MPTTPPAETPRRALQSWWSRSLQFRTIVSTILLCAIAFIGIGAYLSHQIANALYEERVRQYQAEASSSLTQVAAQLRQSKANDRTSTAAQADDSLQSLQRTTSDPGRAYVLSPFPAPNIWVQTRSTISPSVIPEALATKVHEGNAQYSEATTIIQDGRPVPAIAFGQKVKLPPNNDYALYLVYSMESIQKTLDVIHRVLWGAGALMIGVVGVIAWIVTKSVVGPISQAAAVSERLAAGDLQERIQVRGDDEIARLGSSFNNMAATLQSQITELATLSQMQQSFVSDVSHELRTPLTTVRMAAEVLYGAKDEFDPINRRSAELLYNQVERFDVLLADLLEISRYDAGVAVLDPEPTDLTALIGRVIDITRPLAEDAGCEITVEALATDPVVDVDPRRIERVVRNFIVNAIEHGAGEPIEVVLAEGPETIAIAVRDHGIGMTADESRRVFDRFWRADPARARKTGGSGLGLSIAEEDARLHGGWLAAWGRPQEGSAFLLVLPRVPGGSAEVSPLGLPPGSDRVVRRPLDPAETPAETEQKG</sequence>
<dbReference type="Gene3D" id="6.10.340.10">
    <property type="match status" value="1"/>
</dbReference>
<accession>A0AAE4C5T9</accession>
<keyword evidence="9 19" id="KW-0418">Kinase</keyword>
<name>A0AAE4C5T9_9MICC</name>